<name>A0A1V0SEM2_9VIRU</name>
<protein>
    <submittedName>
        <fullName evidence="2">MAC/perforin domain protein</fullName>
    </submittedName>
</protein>
<sequence length="311" mass="35892">MKYIIILVLITYINTLPTIPNINYMECGFNLKYGDPLNMTISRPIFEAFTYNNKQTILINGVNYKMPDQLYGLNYPSEDKKSSSLIYYSASMVSEELYQTFTLGFDCKRIDFAFSMSEQVNYFNYMYNTQGCYTANTYLTITVSKMEINSLIKLNDEFKKTINLLPNTYTNETCKYFMDFFDMFGTAFFTKTVYGGYVSMTSAFDISVSYNKNSYEIGLDLGAQFLVFTGNLGAIWNETQAMKYIDSTYDSTMYLIGGYPDYYNEDWPMTVPNNPLIVRANVVSITELIKDKNIKNAANLALNDYYMNYSC</sequence>
<feature type="domain" description="MACPF" evidence="1">
    <location>
        <begin position="8"/>
        <end position="311"/>
    </location>
</feature>
<dbReference type="InterPro" id="IPR020864">
    <property type="entry name" value="MACPF"/>
</dbReference>
<gene>
    <name evidence="2" type="ORF">Hokovirus_1_46</name>
</gene>
<accession>A0A1V0SEM2</accession>
<organism evidence="2">
    <name type="scientific">Hokovirus HKV1</name>
    <dbReference type="NCBI Taxonomy" id="1977638"/>
    <lineage>
        <taxon>Viruses</taxon>
        <taxon>Varidnaviria</taxon>
        <taxon>Bamfordvirae</taxon>
        <taxon>Nucleocytoviricota</taxon>
        <taxon>Megaviricetes</taxon>
        <taxon>Imitervirales</taxon>
        <taxon>Mimiviridae</taxon>
        <taxon>Klosneuvirinae</taxon>
        <taxon>Hokovirus</taxon>
    </lineage>
</organism>
<proteinExistence type="predicted"/>
<dbReference type="PROSITE" id="PS51412">
    <property type="entry name" value="MACPF_2"/>
    <property type="match status" value="1"/>
</dbReference>
<dbReference type="Pfam" id="PF01823">
    <property type="entry name" value="MACPF"/>
    <property type="match status" value="1"/>
</dbReference>
<reference evidence="2" key="1">
    <citation type="journal article" date="2017" name="Science">
        <title>Giant viruses with an expanded complement of translation system components.</title>
        <authorList>
            <person name="Schulz F."/>
            <person name="Yutin N."/>
            <person name="Ivanova N.N."/>
            <person name="Ortega D.R."/>
            <person name="Lee T.K."/>
            <person name="Vierheilig J."/>
            <person name="Daims H."/>
            <person name="Horn M."/>
            <person name="Wagner M."/>
            <person name="Jensen G.J."/>
            <person name="Kyrpides N.C."/>
            <person name="Koonin E.V."/>
            <person name="Woyke T."/>
        </authorList>
    </citation>
    <scope>NUCLEOTIDE SEQUENCE</scope>
    <source>
        <strain evidence="2">HKV1</strain>
    </source>
</reference>
<evidence type="ECO:0000313" key="2">
    <source>
        <dbReference type="EMBL" id="ARF10167.1"/>
    </source>
</evidence>
<dbReference type="SMART" id="SM00457">
    <property type="entry name" value="MACPF"/>
    <property type="match status" value="1"/>
</dbReference>
<dbReference type="EMBL" id="KY684103">
    <property type="protein sequence ID" value="ARF10167.1"/>
    <property type="molecule type" value="Genomic_DNA"/>
</dbReference>
<evidence type="ECO:0000259" key="1">
    <source>
        <dbReference type="PROSITE" id="PS51412"/>
    </source>
</evidence>